<sequence length="205" mass="24188">MYDNYTLSSDDICFNWNEKKPSEQYYPNDSSDQSLTPQSLRSSMHRLSEKKHQRNDTSQIEGSPSVVSDIILNRRDRSQDFFGPHSSSPIASSERHRADQRSRLECMRSTKRREKMTELRGGLDKMEEMVMQGEHFREIQRLKQEAQKNSIPSDIAEYMEWQNNEDLEDDELLAFIEKQETYKKELEQLLNKGDKESNTFSNSYL</sequence>
<dbReference type="EMBL" id="OX365761">
    <property type="protein sequence ID" value="CAI4038577.1"/>
    <property type="molecule type" value="Genomic_DNA"/>
</dbReference>
<organism evidence="2 3">
    <name type="scientific">Saccharomyces mikatae IFO 1815</name>
    <dbReference type="NCBI Taxonomy" id="226126"/>
    <lineage>
        <taxon>Eukaryota</taxon>
        <taxon>Fungi</taxon>
        <taxon>Dikarya</taxon>
        <taxon>Ascomycota</taxon>
        <taxon>Saccharomycotina</taxon>
        <taxon>Saccharomycetes</taxon>
        <taxon>Saccharomycetales</taxon>
        <taxon>Saccharomycetaceae</taxon>
        <taxon>Saccharomyces</taxon>
    </lineage>
</organism>
<dbReference type="AlphaFoldDB" id="A0AA35IYJ9"/>
<gene>
    <name evidence="2" type="primary">SMKI05G1885</name>
    <name evidence="2" type="ORF">SMKI_05G1885</name>
</gene>
<evidence type="ECO:0000313" key="2">
    <source>
        <dbReference type="EMBL" id="CAI4038577.1"/>
    </source>
</evidence>
<feature type="region of interest" description="Disordered" evidence="1">
    <location>
        <begin position="20"/>
        <end position="101"/>
    </location>
</feature>
<feature type="compositionally biased region" description="Polar residues" evidence="1">
    <location>
        <begin position="56"/>
        <end position="66"/>
    </location>
</feature>
<protein>
    <submittedName>
        <fullName evidence="2">SMKI05G1885 protein</fullName>
    </submittedName>
</protein>
<proteinExistence type="predicted"/>
<feature type="compositionally biased region" description="Polar residues" evidence="1">
    <location>
        <begin position="25"/>
        <end position="42"/>
    </location>
</feature>
<dbReference type="Proteomes" id="UP001161438">
    <property type="component" value="Chromosome 5"/>
</dbReference>
<evidence type="ECO:0000256" key="1">
    <source>
        <dbReference type="SAM" id="MobiDB-lite"/>
    </source>
</evidence>
<dbReference type="GeneID" id="80917788"/>
<dbReference type="RefSeq" id="XP_056081692.1">
    <property type="nucleotide sequence ID" value="XM_056221952.1"/>
</dbReference>
<accession>A0AA35IYJ9</accession>
<evidence type="ECO:0000313" key="3">
    <source>
        <dbReference type="Proteomes" id="UP001161438"/>
    </source>
</evidence>
<name>A0AA35IYJ9_SACMI</name>
<keyword evidence="3" id="KW-1185">Reference proteome</keyword>
<reference evidence="2" key="1">
    <citation type="submission" date="2022-10" db="EMBL/GenBank/DDBJ databases">
        <authorList>
            <person name="Byrne P K."/>
        </authorList>
    </citation>
    <scope>NUCLEOTIDE SEQUENCE</scope>
    <source>
        <strain evidence="2">IFO1815</strain>
    </source>
</reference>